<dbReference type="InterPro" id="IPR030700">
    <property type="entry name" value="N-end_Aminoacyl_Trfase"/>
</dbReference>
<accession>A0A8J2YYH1</accession>
<dbReference type="CDD" id="cd04301">
    <property type="entry name" value="NAT_SF"/>
    <property type="match status" value="1"/>
</dbReference>
<dbReference type="AlphaFoldDB" id="A0A8J2YYH1"/>
<dbReference type="PANTHER" id="PTHR21367">
    <property type="entry name" value="ARGININE-TRNA-PROTEIN TRANSFERASE 1"/>
    <property type="match status" value="1"/>
</dbReference>
<dbReference type="HAMAP" id="MF_00689">
    <property type="entry name" value="Bpt"/>
    <property type="match status" value="1"/>
</dbReference>
<protein>
    <recommendedName>
        <fullName evidence="4">Aspartate/glutamate leucyltransferase</fullName>
        <ecNumber evidence="4">2.3.2.29</ecNumber>
    </recommendedName>
</protein>
<dbReference type="PIRSF" id="PIRSF037208">
    <property type="entry name" value="ATE_pro_prd"/>
    <property type="match status" value="1"/>
</dbReference>
<dbReference type="EMBL" id="BMJQ01000017">
    <property type="protein sequence ID" value="GGF40951.1"/>
    <property type="molecule type" value="Genomic_DNA"/>
</dbReference>
<organism evidence="7 8">
    <name type="scientific">Aliidongia dinghuensis</name>
    <dbReference type="NCBI Taxonomy" id="1867774"/>
    <lineage>
        <taxon>Bacteria</taxon>
        <taxon>Pseudomonadati</taxon>
        <taxon>Pseudomonadota</taxon>
        <taxon>Alphaproteobacteria</taxon>
        <taxon>Rhodospirillales</taxon>
        <taxon>Dongiaceae</taxon>
        <taxon>Aliidongia</taxon>
    </lineage>
</organism>
<dbReference type="PANTHER" id="PTHR21367:SF1">
    <property type="entry name" value="ARGINYL-TRNA--PROTEIN TRANSFERASE 1"/>
    <property type="match status" value="1"/>
</dbReference>
<keyword evidence="1 4" id="KW-0963">Cytoplasm</keyword>
<evidence type="ECO:0000256" key="1">
    <source>
        <dbReference type="ARBA" id="ARBA00022490"/>
    </source>
</evidence>
<dbReference type="InterPro" id="IPR007471">
    <property type="entry name" value="N-end_Aminoacyl_Trfase_N"/>
</dbReference>
<dbReference type="Pfam" id="PF04376">
    <property type="entry name" value="ATE_N"/>
    <property type="match status" value="1"/>
</dbReference>
<proteinExistence type="inferred from homology"/>
<comment type="similarity">
    <text evidence="4">Belongs to the R-transferase family. Bpt subfamily.</text>
</comment>
<evidence type="ECO:0000256" key="3">
    <source>
        <dbReference type="ARBA" id="ARBA00023315"/>
    </source>
</evidence>
<sequence>MNKPFLSPLHHFYRTSSQPCPYLDGFVERKVITEVSGPAPQPLYNDLSRAGFRRSHQLAYRPACPACTACVPVRVAVNGFVPGRSIRRLEALNADLRVETVEASGTVEQYRLFTRYQLARHAESDMASMGFGDYRAMIEDSPVATVLVTLRDRTGRLVGVCLTDDLDDGASAVYSFYDPDQPKRSLGTWLVVALIERARRLGRPYVYLGYWIAGSRKMAYKTRFRPLEALSAGGWQPFHPD</sequence>
<evidence type="ECO:0000256" key="4">
    <source>
        <dbReference type="HAMAP-Rule" id="MF_00689"/>
    </source>
</evidence>
<dbReference type="Pfam" id="PF04377">
    <property type="entry name" value="ATE_C"/>
    <property type="match status" value="1"/>
</dbReference>
<dbReference type="NCBIfam" id="NF002341">
    <property type="entry name" value="PRK01305.1-1"/>
    <property type="match status" value="1"/>
</dbReference>
<keyword evidence="8" id="KW-1185">Reference proteome</keyword>
<evidence type="ECO:0000256" key="2">
    <source>
        <dbReference type="ARBA" id="ARBA00022679"/>
    </source>
</evidence>
<keyword evidence="2 4" id="KW-0808">Transferase</keyword>
<feature type="domain" description="N-end aminoacyl transferase N-terminal" evidence="5">
    <location>
        <begin position="18"/>
        <end position="88"/>
    </location>
</feature>
<evidence type="ECO:0000313" key="8">
    <source>
        <dbReference type="Proteomes" id="UP000646365"/>
    </source>
</evidence>
<feature type="domain" description="N-end rule aminoacyl transferase C-terminal" evidence="6">
    <location>
        <begin position="108"/>
        <end position="230"/>
    </location>
</feature>
<comment type="subcellular location">
    <subcellularLocation>
        <location evidence="4">Cytoplasm</location>
    </subcellularLocation>
</comment>
<reference evidence="7" key="1">
    <citation type="journal article" date="2014" name="Int. J. Syst. Evol. Microbiol.">
        <title>Complete genome sequence of Corynebacterium casei LMG S-19264T (=DSM 44701T), isolated from a smear-ripened cheese.</title>
        <authorList>
            <consortium name="US DOE Joint Genome Institute (JGI-PGF)"/>
            <person name="Walter F."/>
            <person name="Albersmeier A."/>
            <person name="Kalinowski J."/>
            <person name="Ruckert C."/>
        </authorList>
    </citation>
    <scope>NUCLEOTIDE SEQUENCE</scope>
    <source>
        <strain evidence="7">CGMCC 1.15725</strain>
    </source>
</reference>
<dbReference type="GO" id="GO:0004057">
    <property type="term" value="F:arginyl-tRNA--protein transferase activity"/>
    <property type="evidence" value="ECO:0007669"/>
    <property type="project" value="InterPro"/>
</dbReference>
<name>A0A8J2YYH1_9PROT</name>
<dbReference type="GO" id="GO:0005737">
    <property type="term" value="C:cytoplasm"/>
    <property type="evidence" value="ECO:0007669"/>
    <property type="project" value="UniProtKB-SubCell"/>
</dbReference>
<dbReference type="NCBIfam" id="NF002346">
    <property type="entry name" value="PRK01305.2-3"/>
    <property type="match status" value="1"/>
</dbReference>
<dbReference type="GO" id="GO:0008914">
    <property type="term" value="F:leucyl-tRNA--protein transferase activity"/>
    <property type="evidence" value="ECO:0007669"/>
    <property type="project" value="UniProtKB-UniRule"/>
</dbReference>
<comment type="catalytic activity">
    <reaction evidence="4">
        <text>N-terminal L-aspartyl-[protein] + L-leucyl-tRNA(Leu) = N-terminal L-leucyl-L-aspartyl-[protein] + tRNA(Leu) + H(+)</text>
        <dbReference type="Rhea" id="RHEA:50420"/>
        <dbReference type="Rhea" id="RHEA-COMP:9613"/>
        <dbReference type="Rhea" id="RHEA-COMP:9622"/>
        <dbReference type="Rhea" id="RHEA-COMP:12669"/>
        <dbReference type="Rhea" id="RHEA-COMP:12674"/>
        <dbReference type="ChEBI" id="CHEBI:15378"/>
        <dbReference type="ChEBI" id="CHEBI:64720"/>
        <dbReference type="ChEBI" id="CHEBI:78442"/>
        <dbReference type="ChEBI" id="CHEBI:78494"/>
        <dbReference type="ChEBI" id="CHEBI:133042"/>
        <dbReference type="EC" id="2.3.2.29"/>
    </reaction>
</comment>
<dbReference type="Proteomes" id="UP000646365">
    <property type="component" value="Unassembled WGS sequence"/>
</dbReference>
<dbReference type="GO" id="GO:0071596">
    <property type="term" value="P:ubiquitin-dependent protein catabolic process via the N-end rule pathway"/>
    <property type="evidence" value="ECO:0007669"/>
    <property type="project" value="InterPro"/>
</dbReference>
<comment type="function">
    <text evidence="4">Functions in the N-end rule pathway of protein degradation where it conjugates Leu from its aminoacyl-tRNA to the N-termini of proteins containing an N-terminal aspartate or glutamate.</text>
</comment>
<dbReference type="NCBIfam" id="NF002343">
    <property type="entry name" value="PRK01305.1-4"/>
    <property type="match status" value="1"/>
</dbReference>
<evidence type="ECO:0000259" key="5">
    <source>
        <dbReference type="Pfam" id="PF04376"/>
    </source>
</evidence>
<dbReference type="Gene3D" id="3.40.630.30">
    <property type="match status" value="1"/>
</dbReference>
<dbReference type="InterPro" id="IPR016181">
    <property type="entry name" value="Acyl_CoA_acyltransferase"/>
</dbReference>
<dbReference type="EC" id="2.3.2.29" evidence="4"/>
<evidence type="ECO:0000313" key="7">
    <source>
        <dbReference type="EMBL" id="GGF40951.1"/>
    </source>
</evidence>
<gene>
    <name evidence="7" type="primary">ate</name>
    <name evidence="4" type="synonym">bpt</name>
    <name evidence="7" type="ORF">GCM10011611_54230</name>
</gene>
<comment type="caution">
    <text evidence="7">The sequence shown here is derived from an EMBL/GenBank/DDBJ whole genome shotgun (WGS) entry which is preliminary data.</text>
</comment>
<reference evidence="7" key="2">
    <citation type="submission" date="2020-09" db="EMBL/GenBank/DDBJ databases">
        <authorList>
            <person name="Sun Q."/>
            <person name="Zhou Y."/>
        </authorList>
    </citation>
    <scope>NUCLEOTIDE SEQUENCE</scope>
    <source>
        <strain evidence="7">CGMCC 1.15725</strain>
    </source>
</reference>
<dbReference type="RefSeq" id="WP_189051305.1">
    <property type="nucleotide sequence ID" value="NZ_BMJQ01000017.1"/>
</dbReference>
<dbReference type="InterPro" id="IPR017138">
    <property type="entry name" value="Asp_Glu_LeuTrfase"/>
</dbReference>
<dbReference type="InterPro" id="IPR007472">
    <property type="entry name" value="N-end_Aminoacyl_Trfase_C"/>
</dbReference>
<dbReference type="NCBIfam" id="NF002342">
    <property type="entry name" value="PRK01305.1-3"/>
    <property type="match status" value="1"/>
</dbReference>
<evidence type="ECO:0000259" key="6">
    <source>
        <dbReference type="Pfam" id="PF04377"/>
    </source>
</evidence>
<comment type="catalytic activity">
    <reaction evidence="4">
        <text>N-terminal L-glutamyl-[protein] + L-leucyl-tRNA(Leu) = N-terminal L-leucyl-L-glutamyl-[protein] + tRNA(Leu) + H(+)</text>
        <dbReference type="Rhea" id="RHEA:50412"/>
        <dbReference type="Rhea" id="RHEA-COMP:9613"/>
        <dbReference type="Rhea" id="RHEA-COMP:9622"/>
        <dbReference type="Rhea" id="RHEA-COMP:12664"/>
        <dbReference type="Rhea" id="RHEA-COMP:12668"/>
        <dbReference type="ChEBI" id="CHEBI:15378"/>
        <dbReference type="ChEBI" id="CHEBI:64721"/>
        <dbReference type="ChEBI" id="CHEBI:78442"/>
        <dbReference type="ChEBI" id="CHEBI:78494"/>
        <dbReference type="ChEBI" id="CHEBI:133041"/>
        <dbReference type="EC" id="2.3.2.29"/>
    </reaction>
</comment>
<dbReference type="SUPFAM" id="SSF55729">
    <property type="entry name" value="Acyl-CoA N-acyltransferases (Nat)"/>
    <property type="match status" value="1"/>
</dbReference>
<keyword evidence="3 4" id="KW-0012">Acyltransferase</keyword>